<evidence type="ECO:0000256" key="8">
    <source>
        <dbReference type="PIRNR" id="PIRNR001361"/>
    </source>
</evidence>
<dbReference type="RefSeq" id="WP_038871801.1">
    <property type="nucleotide sequence ID" value="NZ_BRPU01000057.1"/>
</dbReference>
<organism evidence="10 15">
    <name type="scientific">Serratia marcescens</name>
    <dbReference type="NCBI Taxonomy" id="615"/>
    <lineage>
        <taxon>Bacteria</taxon>
        <taxon>Pseudomonadati</taxon>
        <taxon>Pseudomonadota</taxon>
        <taxon>Gammaproteobacteria</taxon>
        <taxon>Enterobacterales</taxon>
        <taxon>Yersiniaceae</taxon>
        <taxon>Serratia</taxon>
    </lineage>
</organism>
<dbReference type="InterPro" id="IPR006219">
    <property type="entry name" value="DAHP_synth_1"/>
</dbReference>
<dbReference type="Gene3D" id="3.20.20.70">
    <property type="entry name" value="Aldolase class I"/>
    <property type="match status" value="1"/>
</dbReference>
<dbReference type="UniPathway" id="UPA00053">
    <property type="reaction ID" value="UER00084"/>
</dbReference>
<dbReference type="Proteomes" id="UP000030378">
    <property type="component" value="Unassembled WGS sequence"/>
</dbReference>
<comment type="function">
    <text evidence="1 8">Stereospecific condensation of phosphoenolpyruvate (PEP) and D-erythrose-4-phosphate (E4P) giving rise to 3-deoxy-D-arabino-heptulosonate-7-phosphate (DAHP).</text>
</comment>
<sequence length="358" mass="39089">MQKDALNNVHISAEQVLITPEELKNQFPLSADDENEIATARNTIANILQGRDHRLLVVCGPCSIHDPDAALDYARRLKTLAADLSDQLYIVMRVYFEKPRTTVGWKGLINDPYMDGSFDVEAGLHIARRLLLDLVGMGLPLATEALDPNSPQYLGDLFSWSAIGARTTESQTHREMASGLSMPVGFKNGTDGSLGTAINAMRAAAMPHRFVGINQAGQVCLLQTQGNPDGHVILRGGKTPNYSAEHVAACEKQMLEAGLHPSLMIDCSHGNSNKDYRRQPAVAESVVEQIKAGNRSITGIMLESHLHEGNQSSEQPRADMRYGVSVTDACIDWESTETLLRHMHQELGAALTARTGEK</sequence>
<evidence type="ECO:0000313" key="17">
    <source>
        <dbReference type="Proteomes" id="UP001275057"/>
    </source>
</evidence>
<evidence type="ECO:0000313" key="11">
    <source>
        <dbReference type="EMBL" id="MDX7081360.1"/>
    </source>
</evidence>
<keyword evidence="5 8" id="KW-0808">Transferase</keyword>
<evidence type="ECO:0000256" key="4">
    <source>
        <dbReference type="ARBA" id="ARBA00022605"/>
    </source>
</evidence>
<dbReference type="InterPro" id="IPR013785">
    <property type="entry name" value="Aldolase_TIM"/>
</dbReference>
<dbReference type="Proteomes" id="UP000037482">
    <property type="component" value="Unassembled WGS sequence"/>
</dbReference>
<evidence type="ECO:0000313" key="15">
    <source>
        <dbReference type="Proteomes" id="UP000037482"/>
    </source>
</evidence>
<reference evidence="10 15" key="1">
    <citation type="submission" date="2015-06" db="EMBL/GenBank/DDBJ databases">
        <title>Draft Genome of Serratia marcescens Strain AH0650_Sm1.</title>
        <authorList>
            <person name="Wan Y."/>
            <person name="Gorrie C."/>
            <person name="Holt K."/>
        </authorList>
    </citation>
    <scope>NUCLEOTIDE SEQUENCE [LARGE SCALE GENOMIC DNA]</scope>
    <source>
        <strain evidence="10 15">AH0650_Sm1</strain>
    </source>
</reference>
<dbReference type="NCBIfam" id="NF009395">
    <property type="entry name" value="PRK12755.1"/>
    <property type="match status" value="1"/>
</dbReference>
<feature type="domain" description="DAHP synthetase I/KDSA" evidence="9">
    <location>
        <begin position="42"/>
        <end position="340"/>
    </location>
</feature>
<dbReference type="GO" id="GO:0008652">
    <property type="term" value="P:amino acid biosynthetic process"/>
    <property type="evidence" value="ECO:0007669"/>
    <property type="project" value="UniProtKB-KW"/>
</dbReference>
<dbReference type="GO" id="GO:0005737">
    <property type="term" value="C:cytoplasm"/>
    <property type="evidence" value="ECO:0007669"/>
    <property type="project" value="TreeGrafter"/>
</dbReference>
<evidence type="ECO:0000313" key="14">
    <source>
        <dbReference type="Proteomes" id="UP000030378"/>
    </source>
</evidence>
<evidence type="ECO:0000256" key="2">
    <source>
        <dbReference type="ARBA" id="ARBA00004688"/>
    </source>
</evidence>
<comment type="caution">
    <text evidence="10">The sequence shown here is derived from an EMBL/GenBank/DDBJ whole genome shotgun (WGS) entry which is preliminary data.</text>
</comment>
<dbReference type="PANTHER" id="PTHR21225:SF10">
    <property type="entry name" value="PHOSPHO-2-DEHYDRO-3-DEOXYHEPTONATE ALDOLASE, TYR-SENSITIVE"/>
    <property type="match status" value="1"/>
</dbReference>
<dbReference type="GO" id="GO:0009073">
    <property type="term" value="P:aromatic amino acid family biosynthetic process"/>
    <property type="evidence" value="ECO:0007669"/>
    <property type="project" value="UniProtKB-KW"/>
</dbReference>
<evidence type="ECO:0000259" key="9">
    <source>
        <dbReference type="Pfam" id="PF00793"/>
    </source>
</evidence>
<evidence type="ECO:0000313" key="12">
    <source>
        <dbReference type="EMBL" id="PNO62320.1"/>
    </source>
</evidence>
<evidence type="ECO:0000256" key="6">
    <source>
        <dbReference type="ARBA" id="ARBA00023141"/>
    </source>
</evidence>
<dbReference type="EMBL" id="VFMJ01000001">
    <property type="protein sequence ID" value="TQI85967.1"/>
    <property type="molecule type" value="Genomic_DNA"/>
</dbReference>
<dbReference type="InterPro" id="IPR006218">
    <property type="entry name" value="DAHP1/KDSA"/>
</dbReference>
<dbReference type="PIRSF" id="PIRSF001361">
    <property type="entry name" value="DAHP_synthase"/>
    <property type="match status" value="1"/>
</dbReference>
<dbReference type="PANTHER" id="PTHR21225">
    <property type="entry name" value="PHOSPHO-2-DEHYDRO-3-DEOXYHEPTONATE ALDOLASE DAHP SYNTHETASE"/>
    <property type="match status" value="1"/>
</dbReference>
<dbReference type="GeneID" id="98186676"/>
<accession>A0A0A5KUW4</accession>
<evidence type="ECO:0000256" key="7">
    <source>
        <dbReference type="ARBA" id="ARBA00047508"/>
    </source>
</evidence>
<dbReference type="EC" id="2.5.1.54" evidence="8"/>
<comment type="pathway">
    <text evidence="2 8">Metabolic intermediate biosynthesis; chorismate biosynthesis; chorismate from D-erythrose 4-phosphate and phosphoenolpyruvate: step 1/7.</text>
</comment>
<evidence type="ECO:0000256" key="1">
    <source>
        <dbReference type="ARBA" id="ARBA00003726"/>
    </source>
</evidence>
<dbReference type="NCBIfam" id="TIGR00034">
    <property type="entry name" value="aroFGH"/>
    <property type="match status" value="1"/>
</dbReference>
<dbReference type="NCBIfam" id="NF009396">
    <property type="entry name" value="PRK12756.1"/>
    <property type="match status" value="1"/>
</dbReference>
<evidence type="ECO:0000256" key="5">
    <source>
        <dbReference type="ARBA" id="ARBA00022679"/>
    </source>
</evidence>
<dbReference type="EMBL" id="JTBC02000014">
    <property type="protein sequence ID" value="PNO62320.1"/>
    <property type="molecule type" value="Genomic_DNA"/>
</dbReference>
<comment type="similarity">
    <text evidence="3 8">Belongs to the class-I DAHP synthase family.</text>
</comment>
<evidence type="ECO:0000313" key="16">
    <source>
        <dbReference type="Proteomes" id="UP000320710"/>
    </source>
</evidence>
<reference evidence="13 16" key="4">
    <citation type="submission" date="2019-06" db="EMBL/GenBank/DDBJ databases">
        <authorList>
            <person name="Deangelis K."/>
            <person name="Huntemann M."/>
            <person name="Clum A."/>
            <person name="Pillay M."/>
            <person name="Palaniappan K."/>
            <person name="Varghese N."/>
            <person name="Mikhailova N."/>
            <person name="Stamatis D."/>
            <person name="Reddy T."/>
            <person name="Daum C."/>
            <person name="Shapiro N."/>
            <person name="Ivanova N."/>
            <person name="Kyrpides N."/>
            <person name="Woyke T."/>
        </authorList>
    </citation>
    <scope>NUCLEOTIDE SEQUENCE [LARGE SCALE GENOMIC DNA]</scope>
    <source>
        <strain evidence="13 16">106R</strain>
    </source>
</reference>
<dbReference type="GO" id="GO:0042802">
    <property type="term" value="F:identical protein binding"/>
    <property type="evidence" value="ECO:0007669"/>
    <property type="project" value="UniProtKB-ARBA"/>
</dbReference>
<dbReference type="SUPFAM" id="SSF51569">
    <property type="entry name" value="Aldolase"/>
    <property type="match status" value="1"/>
</dbReference>
<comment type="catalytic activity">
    <reaction evidence="7 8">
        <text>D-erythrose 4-phosphate + phosphoenolpyruvate + H2O = 7-phospho-2-dehydro-3-deoxy-D-arabino-heptonate + phosphate</text>
        <dbReference type="Rhea" id="RHEA:14717"/>
        <dbReference type="ChEBI" id="CHEBI:15377"/>
        <dbReference type="ChEBI" id="CHEBI:16897"/>
        <dbReference type="ChEBI" id="CHEBI:43474"/>
        <dbReference type="ChEBI" id="CHEBI:58394"/>
        <dbReference type="ChEBI" id="CHEBI:58702"/>
        <dbReference type="EC" id="2.5.1.54"/>
    </reaction>
</comment>
<dbReference type="EMBL" id="LFJS01000001">
    <property type="protein sequence ID" value="KMU54550.1"/>
    <property type="molecule type" value="Genomic_DNA"/>
</dbReference>
<keyword evidence="6 8" id="KW-0057">Aromatic amino acid biosynthesis</keyword>
<dbReference type="GO" id="GO:0003849">
    <property type="term" value="F:3-deoxy-7-phosphoheptulonate synthase activity"/>
    <property type="evidence" value="ECO:0007669"/>
    <property type="project" value="UniProtKB-EC"/>
</dbReference>
<dbReference type="EMBL" id="JAXABG010000002">
    <property type="protein sequence ID" value="MDX7081360.1"/>
    <property type="molecule type" value="Genomic_DNA"/>
</dbReference>
<dbReference type="AlphaFoldDB" id="A0A0A5KUW4"/>
<protein>
    <recommendedName>
        <fullName evidence="8">Phospho-2-dehydro-3-deoxyheptonate aldolase</fullName>
        <ecNumber evidence="8">2.5.1.54</ecNumber>
    </recommendedName>
</protein>
<evidence type="ECO:0000313" key="13">
    <source>
        <dbReference type="EMBL" id="TQI85967.1"/>
    </source>
</evidence>
<keyword evidence="4 8" id="KW-0028">Amino-acid biosynthesis</keyword>
<dbReference type="GO" id="GO:0009423">
    <property type="term" value="P:chorismate biosynthetic process"/>
    <property type="evidence" value="ECO:0007669"/>
    <property type="project" value="UniProtKB-UniPathway"/>
</dbReference>
<reference evidence="11 17" key="6">
    <citation type="submission" date="2023-11" db="EMBL/GenBank/DDBJ databases">
        <title>Detection of rare carbapenemases in Enterobacterales - comparison of two colorimetric and two CIM-based carbapenemase assays.</title>
        <authorList>
            <person name="Schaffarczyk L."/>
            <person name="Noster J."/>
            <person name="Stelzer Y."/>
            <person name="Sattler J."/>
            <person name="Gatermann S."/>
            <person name="Hamprecht A."/>
        </authorList>
    </citation>
    <scope>NUCLEOTIDE SEQUENCE [LARGE SCALE GENOMIC DNA]</scope>
    <source>
        <strain evidence="11 17">CIM-Carb-136</strain>
    </source>
</reference>
<reference evidence="13 16" key="5">
    <citation type="submission" date="2019-07" db="EMBL/GenBank/DDBJ databases">
        <title>Investigation of anaerobic lignin degradation for improved lignocellulosic biofuels.</title>
        <authorList>
            <person name="Deangelis K.PhD."/>
        </authorList>
    </citation>
    <scope>NUCLEOTIDE SEQUENCE [LARGE SCALE GENOMIC DNA]</scope>
    <source>
        <strain evidence="13 16">106R</strain>
    </source>
</reference>
<dbReference type="Pfam" id="PF00793">
    <property type="entry name" value="DAHP_synth_1"/>
    <property type="match status" value="1"/>
</dbReference>
<proteinExistence type="inferred from homology"/>
<reference evidence="12" key="2">
    <citation type="submission" date="2017-12" db="EMBL/GenBank/DDBJ databases">
        <title>FDA dAtabase for Regulatory Grade micrObial Sequences (FDA-ARGOS): Supporting development and validation of Infectious Disease Dx tests.</title>
        <authorList>
            <person name="Campos J."/>
            <person name="Goldberg B."/>
            <person name="Tallon L.J."/>
            <person name="Sadzewicz L."/>
            <person name="Sengamalay N."/>
            <person name="Ott S."/>
            <person name="Godinez A."/>
            <person name="Nagaraj S."/>
            <person name="Vavikolanu K."/>
            <person name="Vyas G."/>
            <person name="Nadendla S."/>
            <person name="Aluvathingal J."/>
            <person name="Geyer C."/>
            <person name="Nandy P."/>
            <person name="Hobson J."/>
            <person name="Sichtig H."/>
        </authorList>
    </citation>
    <scope>NUCLEOTIDE SEQUENCE</scope>
    <source>
        <strain evidence="12">FDAARGOS_79</strain>
    </source>
</reference>
<accession>A0A656VRF0</accession>
<dbReference type="Proteomes" id="UP000320710">
    <property type="component" value="Unassembled WGS sequence"/>
</dbReference>
<evidence type="ECO:0000256" key="3">
    <source>
        <dbReference type="ARBA" id="ARBA00007985"/>
    </source>
</evidence>
<gene>
    <name evidence="10" type="ORF">AB868_00466</name>
    <name evidence="13" type="ORF">FHU12_3555</name>
    <name evidence="12" type="ORF">MC70_023050</name>
    <name evidence="11" type="ORF">SJ435_03050</name>
</gene>
<dbReference type="Proteomes" id="UP001275057">
    <property type="component" value="Unassembled WGS sequence"/>
</dbReference>
<name>A0A0A5KUW4_SERMA</name>
<evidence type="ECO:0000313" key="10">
    <source>
        <dbReference type="EMBL" id="KMU54550.1"/>
    </source>
</evidence>
<reference evidence="14" key="3">
    <citation type="submission" date="2017-12" db="EMBL/GenBank/DDBJ databases">
        <title>FDA dAtabase for Regulatory Grade micrObial Sequences (FDA-ARGOS): Supporting development and validation of Infectious Disease Dx tests.</title>
        <authorList>
            <person name="Campos J."/>
            <person name="Goldberg B."/>
            <person name="Tallon L."/>
            <person name="Sadzewicz L."/>
            <person name="Sengamalay N."/>
            <person name="Ott S."/>
            <person name="Godinez A."/>
            <person name="Nagaraj S."/>
            <person name="Vavikolanu K."/>
            <person name="Vyas G."/>
            <person name="Nadendla S."/>
            <person name="Aluvathingal J."/>
            <person name="Geyer C."/>
            <person name="Nandy P."/>
            <person name="Hobson J."/>
            <person name="Sichtig H."/>
        </authorList>
    </citation>
    <scope>NUCLEOTIDE SEQUENCE [LARGE SCALE GENOMIC DNA]</scope>
    <source>
        <strain evidence="14">FDAARGOS_79</strain>
    </source>
</reference>
<dbReference type="FunFam" id="3.20.20.70:FF:000005">
    <property type="entry name" value="Phospho-2-dehydro-3-deoxyheptonate aldolase"/>
    <property type="match status" value="1"/>
</dbReference>